<accession>A0A1N6D4E2</accession>
<protein>
    <submittedName>
        <fullName evidence="3">Alkylhydroperoxidase family enzyme, contains CxxC motif</fullName>
    </submittedName>
</protein>
<dbReference type="Gene3D" id="1.20.1290.10">
    <property type="entry name" value="AhpD-like"/>
    <property type="match status" value="1"/>
</dbReference>
<reference evidence="4" key="1">
    <citation type="submission" date="2016-11" db="EMBL/GenBank/DDBJ databases">
        <authorList>
            <person name="Varghese N."/>
            <person name="Submissions S."/>
        </authorList>
    </citation>
    <scope>NUCLEOTIDE SEQUENCE [LARGE SCALE GENOMIC DNA]</scope>
    <source>
        <strain evidence="4">DSM 22363</strain>
    </source>
</reference>
<dbReference type="AlphaFoldDB" id="A0A1N6D4E2"/>
<evidence type="ECO:0000313" key="3">
    <source>
        <dbReference type="EMBL" id="SIN65603.1"/>
    </source>
</evidence>
<dbReference type="RefSeq" id="WP_074204437.1">
    <property type="nucleotide sequence ID" value="NZ_FSQW01000001.1"/>
</dbReference>
<keyword evidence="3" id="KW-0560">Oxidoreductase</keyword>
<dbReference type="InterPro" id="IPR029032">
    <property type="entry name" value="AhpD-like"/>
</dbReference>
<feature type="domain" description="Carboxymuconolactone decarboxylase-like" evidence="2">
    <location>
        <begin position="39"/>
        <end position="122"/>
    </location>
</feature>
<sequence>MKYDQPGLQPIPKEQLPDDLSEMLGDWVFNLHKTLAYSPDTLKAWMPFAIHILQSNRLPVRDREIAILRVGWNCRSAYEWGMHERVARSVGFSDDDLEAICVGPISENWTERESAILAAADDIHAQSTITDRVWKQLKPCLDPAELIDLVYLIGQFHMISVTLNAMRTPLEEGVSSLPEDKPHFTHAGHAITTRK</sequence>
<dbReference type="PANTHER" id="PTHR34846:SF5">
    <property type="entry name" value="CARBOXYMUCONOLACTONE DECARBOXYLASE-LIKE DOMAIN-CONTAINING PROTEIN"/>
    <property type="match status" value="1"/>
</dbReference>
<evidence type="ECO:0000313" key="4">
    <source>
        <dbReference type="Proteomes" id="UP000185192"/>
    </source>
</evidence>
<gene>
    <name evidence="3" type="ORF">SAMN02745824_1525</name>
</gene>
<evidence type="ECO:0000259" key="2">
    <source>
        <dbReference type="Pfam" id="PF02627"/>
    </source>
</evidence>
<keyword evidence="3" id="KW-0575">Peroxidase</keyword>
<organism evidence="3 4">
    <name type="scientific">Parasphingorhabdus marina DSM 22363</name>
    <dbReference type="NCBI Taxonomy" id="1123272"/>
    <lineage>
        <taxon>Bacteria</taxon>
        <taxon>Pseudomonadati</taxon>
        <taxon>Pseudomonadota</taxon>
        <taxon>Alphaproteobacteria</taxon>
        <taxon>Sphingomonadales</taxon>
        <taxon>Sphingomonadaceae</taxon>
        <taxon>Parasphingorhabdus</taxon>
    </lineage>
</organism>
<dbReference type="PANTHER" id="PTHR34846">
    <property type="entry name" value="4-CARBOXYMUCONOLACTONE DECARBOXYLASE FAMILY PROTEIN (AFU_ORTHOLOGUE AFUA_6G11590)"/>
    <property type="match status" value="1"/>
</dbReference>
<dbReference type="OrthoDB" id="4704294at2"/>
<dbReference type="Proteomes" id="UP000185192">
    <property type="component" value="Unassembled WGS sequence"/>
</dbReference>
<name>A0A1N6D4E2_9SPHN</name>
<feature type="region of interest" description="Disordered" evidence="1">
    <location>
        <begin position="174"/>
        <end position="195"/>
    </location>
</feature>
<dbReference type="Pfam" id="PF02627">
    <property type="entry name" value="CMD"/>
    <property type="match status" value="1"/>
</dbReference>
<dbReference type="EMBL" id="FSQW01000001">
    <property type="protein sequence ID" value="SIN65603.1"/>
    <property type="molecule type" value="Genomic_DNA"/>
</dbReference>
<dbReference type="InterPro" id="IPR003779">
    <property type="entry name" value="CMD-like"/>
</dbReference>
<dbReference type="STRING" id="1123272.SAMN02745824_1525"/>
<dbReference type="SUPFAM" id="SSF69118">
    <property type="entry name" value="AhpD-like"/>
    <property type="match status" value="1"/>
</dbReference>
<keyword evidence="4" id="KW-1185">Reference proteome</keyword>
<dbReference type="GO" id="GO:0051920">
    <property type="term" value="F:peroxiredoxin activity"/>
    <property type="evidence" value="ECO:0007669"/>
    <property type="project" value="InterPro"/>
</dbReference>
<proteinExistence type="predicted"/>
<evidence type="ECO:0000256" key="1">
    <source>
        <dbReference type="SAM" id="MobiDB-lite"/>
    </source>
</evidence>